<dbReference type="AlphaFoldDB" id="X8AG96"/>
<comment type="caution">
    <text evidence="1">The sequence shown here is derived from an EMBL/GenBank/DDBJ whole genome shotgun (WGS) entry which is preliminary data.</text>
</comment>
<sequence>MELRRKLGGNIAVVARSTRAVHLAPLEIEQPEASGLEQAAGHLVLPAGHGDVDKLGRAAFHCARRLRVFARDVLRLGTAMIGPYSS</sequence>
<evidence type="ECO:0000313" key="1">
    <source>
        <dbReference type="EMBL" id="EUA30043.1"/>
    </source>
</evidence>
<accession>X8AG96</accession>
<organism evidence="1">
    <name type="scientific">Mycobacterium xenopi 4042</name>
    <dbReference type="NCBI Taxonomy" id="1299334"/>
    <lineage>
        <taxon>Bacteria</taxon>
        <taxon>Bacillati</taxon>
        <taxon>Actinomycetota</taxon>
        <taxon>Actinomycetes</taxon>
        <taxon>Mycobacteriales</taxon>
        <taxon>Mycobacteriaceae</taxon>
        <taxon>Mycobacterium</taxon>
    </lineage>
</organism>
<gene>
    <name evidence="1" type="ORF">I553_4299</name>
</gene>
<dbReference type="EMBL" id="JAOB01000060">
    <property type="protein sequence ID" value="EUA30043.1"/>
    <property type="molecule type" value="Genomic_DNA"/>
</dbReference>
<proteinExistence type="predicted"/>
<protein>
    <submittedName>
        <fullName evidence="1">Uncharacterized protein</fullName>
    </submittedName>
</protein>
<reference evidence="1" key="1">
    <citation type="submission" date="2014-01" db="EMBL/GenBank/DDBJ databases">
        <authorList>
            <person name="Brown-Elliot B."/>
            <person name="Wallace R."/>
            <person name="Lenaerts A."/>
            <person name="Ordway D."/>
            <person name="DeGroote M.A."/>
            <person name="Parker T."/>
            <person name="Sizemore C."/>
            <person name="Tallon L.J."/>
            <person name="Sadzewicz L.K."/>
            <person name="Sengamalay N."/>
            <person name="Fraser C.M."/>
            <person name="Hine E."/>
            <person name="Shefchek K.A."/>
            <person name="Das S.P."/>
            <person name="Tettelin H."/>
        </authorList>
    </citation>
    <scope>NUCLEOTIDE SEQUENCE [LARGE SCALE GENOMIC DNA]</scope>
    <source>
        <strain evidence="1">4042</strain>
    </source>
</reference>
<name>X8AG96_MYCXE</name>